<evidence type="ECO:0000313" key="3">
    <source>
        <dbReference type="EMBL" id="GAA1964595.1"/>
    </source>
</evidence>
<evidence type="ECO:0000313" key="4">
    <source>
        <dbReference type="Proteomes" id="UP001501116"/>
    </source>
</evidence>
<dbReference type="InterPro" id="IPR006311">
    <property type="entry name" value="TAT_signal"/>
</dbReference>
<dbReference type="Proteomes" id="UP001501116">
    <property type="component" value="Unassembled WGS sequence"/>
</dbReference>
<comment type="caution">
    <text evidence="3">The sequence shown here is derived from an EMBL/GenBank/DDBJ whole genome shotgun (WGS) entry which is preliminary data.</text>
</comment>
<feature type="chain" id="PRO_5045429561" description="Secreted protein" evidence="2">
    <location>
        <begin position="34"/>
        <end position="164"/>
    </location>
</feature>
<proteinExistence type="predicted"/>
<organism evidence="3 4">
    <name type="scientific">Amycolatopsis minnesotensis</name>
    <dbReference type="NCBI Taxonomy" id="337894"/>
    <lineage>
        <taxon>Bacteria</taxon>
        <taxon>Bacillati</taxon>
        <taxon>Actinomycetota</taxon>
        <taxon>Actinomycetes</taxon>
        <taxon>Pseudonocardiales</taxon>
        <taxon>Pseudonocardiaceae</taxon>
        <taxon>Amycolatopsis</taxon>
    </lineage>
</organism>
<protein>
    <recommendedName>
        <fullName evidence="5">Secreted protein</fullName>
    </recommendedName>
</protein>
<sequence>MTTSRSRRTITALAVAGAAAVAAGTVGITVAVADSDATSAGSGQVHQQSQDAAAVSHAAAGNDQAGQNQPPKGARATVEVTPNPTAKRGQEVTITGSCGGGTGLKTVVGGLLANPSLVDVQIVDPGPDHYVAKAKLAENIGNGVGPVLVDCGGEAGVTLLVTHV</sequence>
<dbReference type="PROSITE" id="PS51318">
    <property type="entry name" value="TAT"/>
    <property type="match status" value="1"/>
</dbReference>
<reference evidence="3 4" key="1">
    <citation type="journal article" date="2019" name="Int. J. Syst. Evol. Microbiol.">
        <title>The Global Catalogue of Microorganisms (GCM) 10K type strain sequencing project: providing services to taxonomists for standard genome sequencing and annotation.</title>
        <authorList>
            <consortium name="The Broad Institute Genomics Platform"/>
            <consortium name="The Broad Institute Genome Sequencing Center for Infectious Disease"/>
            <person name="Wu L."/>
            <person name="Ma J."/>
        </authorList>
    </citation>
    <scope>NUCLEOTIDE SEQUENCE [LARGE SCALE GENOMIC DNA]</scope>
    <source>
        <strain evidence="3 4">JCM 14545</strain>
    </source>
</reference>
<keyword evidence="4" id="KW-1185">Reference proteome</keyword>
<evidence type="ECO:0000256" key="2">
    <source>
        <dbReference type="SAM" id="SignalP"/>
    </source>
</evidence>
<keyword evidence="2" id="KW-0732">Signal</keyword>
<dbReference type="EMBL" id="BAAANN010000015">
    <property type="protein sequence ID" value="GAA1964595.1"/>
    <property type="molecule type" value="Genomic_DNA"/>
</dbReference>
<gene>
    <name evidence="3" type="ORF">GCM10009754_40590</name>
</gene>
<feature type="signal peptide" evidence="2">
    <location>
        <begin position="1"/>
        <end position="33"/>
    </location>
</feature>
<feature type="compositionally biased region" description="Low complexity" evidence="1">
    <location>
        <begin position="44"/>
        <end position="69"/>
    </location>
</feature>
<dbReference type="RefSeq" id="WP_344420775.1">
    <property type="nucleotide sequence ID" value="NZ_BAAANN010000015.1"/>
</dbReference>
<evidence type="ECO:0008006" key="5">
    <source>
        <dbReference type="Google" id="ProtNLM"/>
    </source>
</evidence>
<feature type="region of interest" description="Disordered" evidence="1">
    <location>
        <begin position="40"/>
        <end position="80"/>
    </location>
</feature>
<evidence type="ECO:0000256" key="1">
    <source>
        <dbReference type="SAM" id="MobiDB-lite"/>
    </source>
</evidence>
<accession>A0ABN2R795</accession>
<name>A0ABN2R795_9PSEU</name>